<protein>
    <recommendedName>
        <fullName evidence="10">Cyclin N-terminal domain-containing protein</fullName>
    </recommendedName>
</protein>
<dbReference type="AlphaFoldDB" id="S8CN02"/>
<dbReference type="SMART" id="SM00385">
    <property type="entry name" value="CYCLIN"/>
    <property type="match status" value="1"/>
</dbReference>
<dbReference type="InterPro" id="IPR013763">
    <property type="entry name" value="Cyclin-like_dom"/>
</dbReference>
<evidence type="ECO:0000256" key="4">
    <source>
        <dbReference type="ARBA" id="ARBA00023306"/>
    </source>
</evidence>
<reference evidence="8 9" key="1">
    <citation type="journal article" date="2013" name="BMC Genomics">
        <title>The miniature genome of a carnivorous plant Genlisea aurea contains a low number of genes and short non-coding sequences.</title>
        <authorList>
            <person name="Leushkin E.V."/>
            <person name="Sutormin R.A."/>
            <person name="Nabieva E.R."/>
            <person name="Penin A.A."/>
            <person name="Kondrashov A.S."/>
            <person name="Logacheva M.D."/>
        </authorList>
    </citation>
    <scope>NUCLEOTIDE SEQUENCE [LARGE SCALE GENOMIC DNA]</scope>
</reference>
<dbReference type="SMART" id="SM01332">
    <property type="entry name" value="Cyclin_C"/>
    <property type="match status" value="1"/>
</dbReference>
<evidence type="ECO:0000256" key="2">
    <source>
        <dbReference type="ARBA" id="ARBA00022618"/>
    </source>
</evidence>
<feature type="domain" description="Cyclin-like" evidence="6">
    <location>
        <begin position="34"/>
        <end position="124"/>
    </location>
</feature>
<dbReference type="SUPFAM" id="SSF47954">
    <property type="entry name" value="Cyclin-like"/>
    <property type="match status" value="1"/>
</dbReference>
<keyword evidence="9" id="KW-1185">Reference proteome</keyword>
<dbReference type="EMBL" id="AUSU01002559">
    <property type="protein sequence ID" value="EPS68559.1"/>
    <property type="molecule type" value="Genomic_DNA"/>
</dbReference>
<dbReference type="GO" id="GO:0051301">
    <property type="term" value="P:cell division"/>
    <property type="evidence" value="ECO:0007669"/>
    <property type="project" value="UniProtKB-KW"/>
</dbReference>
<dbReference type="InterPro" id="IPR004367">
    <property type="entry name" value="Cyclin_C-dom"/>
</dbReference>
<dbReference type="OrthoDB" id="5590282at2759"/>
<evidence type="ECO:0008006" key="10">
    <source>
        <dbReference type="Google" id="ProtNLM"/>
    </source>
</evidence>
<keyword evidence="4" id="KW-0131">Cell cycle</keyword>
<evidence type="ECO:0000313" key="8">
    <source>
        <dbReference type="EMBL" id="EPS68559.1"/>
    </source>
</evidence>
<feature type="non-terminal residue" evidence="8">
    <location>
        <position position="255"/>
    </location>
</feature>
<evidence type="ECO:0000313" key="9">
    <source>
        <dbReference type="Proteomes" id="UP000015453"/>
    </source>
</evidence>
<comment type="caution">
    <text evidence="8">The sequence shown here is derived from an EMBL/GenBank/DDBJ whole genome shotgun (WGS) entry which is preliminary data.</text>
</comment>
<gene>
    <name evidence="8" type="ORF">M569_06207</name>
</gene>
<evidence type="ECO:0000256" key="3">
    <source>
        <dbReference type="ARBA" id="ARBA00023127"/>
    </source>
</evidence>
<sequence length="255" mass="28556">LQEDQELECMLKKEQELEVGDGFPFPISRAEAVEWMLNMVAYVSFSPQTAVLATNYLDRFLIAFKKSNADDDKPWITHLAAVACLSLAAKVEETHVPLLLHLQVESKYVFEPKTIQRMELLVLSTLEWKMNPVTPLTFLHHLSSQMGRFFITRCESLLLSVLADCRFMGCSPSSLAAATMVYVMPSIAGQVAGILGMEQEKVEEWCRLMEEVEFNKRIWLDVESPMGVVDISFSSDTSFSVDDFSAASVSSSPAP</sequence>
<feature type="non-terminal residue" evidence="8">
    <location>
        <position position="1"/>
    </location>
</feature>
<dbReference type="CDD" id="cd20543">
    <property type="entry name" value="CYCLIN_AtCycD-like_rpt1"/>
    <property type="match status" value="1"/>
</dbReference>
<dbReference type="InterPro" id="IPR036915">
    <property type="entry name" value="Cyclin-like_sf"/>
</dbReference>
<evidence type="ECO:0000256" key="1">
    <source>
        <dbReference type="ARBA" id="ARBA00009065"/>
    </source>
</evidence>
<keyword evidence="2" id="KW-0132">Cell division</keyword>
<evidence type="ECO:0000259" key="6">
    <source>
        <dbReference type="SMART" id="SM00385"/>
    </source>
</evidence>
<dbReference type="Gene3D" id="1.10.472.10">
    <property type="entry name" value="Cyclin-like"/>
    <property type="match status" value="2"/>
</dbReference>
<dbReference type="InterPro" id="IPR006671">
    <property type="entry name" value="Cyclin_N"/>
</dbReference>
<feature type="domain" description="Cyclin C-terminal" evidence="7">
    <location>
        <begin position="133"/>
        <end position="255"/>
    </location>
</feature>
<dbReference type="Pfam" id="PF02984">
    <property type="entry name" value="Cyclin_C"/>
    <property type="match status" value="1"/>
</dbReference>
<dbReference type="PANTHER" id="PTHR10177">
    <property type="entry name" value="CYCLINS"/>
    <property type="match status" value="1"/>
</dbReference>
<organism evidence="8 9">
    <name type="scientific">Genlisea aurea</name>
    <dbReference type="NCBI Taxonomy" id="192259"/>
    <lineage>
        <taxon>Eukaryota</taxon>
        <taxon>Viridiplantae</taxon>
        <taxon>Streptophyta</taxon>
        <taxon>Embryophyta</taxon>
        <taxon>Tracheophyta</taxon>
        <taxon>Spermatophyta</taxon>
        <taxon>Magnoliopsida</taxon>
        <taxon>eudicotyledons</taxon>
        <taxon>Gunneridae</taxon>
        <taxon>Pentapetalae</taxon>
        <taxon>asterids</taxon>
        <taxon>lamiids</taxon>
        <taxon>Lamiales</taxon>
        <taxon>Lentibulariaceae</taxon>
        <taxon>Genlisea</taxon>
    </lineage>
</organism>
<dbReference type="InterPro" id="IPR039361">
    <property type="entry name" value="Cyclin"/>
</dbReference>
<evidence type="ECO:0000259" key="7">
    <source>
        <dbReference type="SMART" id="SM01332"/>
    </source>
</evidence>
<accession>S8CN02</accession>
<dbReference type="Proteomes" id="UP000015453">
    <property type="component" value="Unassembled WGS sequence"/>
</dbReference>
<name>S8CN02_9LAMI</name>
<dbReference type="FunFam" id="1.10.472.10:FF:000060">
    <property type="entry name" value="D6-type cyclin"/>
    <property type="match status" value="1"/>
</dbReference>
<proteinExistence type="inferred from homology"/>
<dbReference type="Pfam" id="PF00134">
    <property type="entry name" value="Cyclin_N"/>
    <property type="match status" value="1"/>
</dbReference>
<comment type="similarity">
    <text evidence="1">Belongs to the cyclin family. Cyclin D subfamily.</text>
</comment>
<evidence type="ECO:0000256" key="5">
    <source>
        <dbReference type="RuleBase" id="RU000383"/>
    </source>
</evidence>
<keyword evidence="3 5" id="KW-0195">Cyclin</keyword>
<dbReference type="CDD" id="cd20544">
    <property type="entry name" value="CYCLIN_AtCycD-like_rpt2"/>
    <property type="match status" value="1"/>
</dbReference>